<keyword evidence="3" id="KW-1185">Reference proteome</keyword>
<reference evidence="2" key="2">
    <citation type="submission" date="2021-02" db="EMBL/GenBank/DDBJ databases">
        <authorList>
            <person name="Kimball J.A."/>
            <person name="Haas M.W."/>
            <person name="Macchietto M."/>
            <person name="Kono T."/>
            <person name="Duquette J."/>
            <person name="Shao M."/>
        </authorList>
    </citation>
    <scope>NUCLEOTIDE SEQUENCE</scope>
    <source>
        <tissue evidence="2">Fresh leaf tissue</tissue>
    </source>
</reference>
<dbReference type="Proteomes" id="UP000729402">
    <property type="component" value="Unassembled WGS sequence"/>
</dbReference>
<gene>
    <name evidence="2" type="ORF">GUJ93_ZPchr0007g4626</name>
</gene>
<organism evidence="2 3">
    <name type="scientific">Zizania palustris</name>
    <name type="common">Northern wild rice</name>
    <dbReference type="NCBI Taxonomy" id="103762"/>
    <lineage>
        <taxon>Eukaryota</taxon>
        <taxon>Viridiplantae</taxon>
        <taxon>Streptophyta</taxon>
        <taxon>Embryophyta</taxon>
        <taxon>Tracheophyta</taxon>
        <taxon>Spermatophyta</taxon>
        <taxon>Magnoliopsida</taxon>
        <taxon>Liliopsida</taxon>
        <taxon>Poales</taxon>
        <taxon>Poaceae</taxon>
        <taxon>BOP clade</taxon>
        <taxon>Oryzoideae</taxon>
        <taxon>Oryzeae</taxon>
        <taxon>Zizaniinae</taxon>
        <taxon>Zizania</taxon>
    </lineage>
</organism>
<comment type="caution">
    <text evidence="2">The sequence shown here is derived from an EMBL/GenBank/DDBJ whole genome shotgun (WGS) entry which is preliminary data.</text>
</comment>
<accession>A0A8J5T732</accession>
<feature type="region of interest" description="Disordered" evidence="1">
    <location>
        <begin position="54"/>
        <end position="81"/>
    </location>
</feature>
<dbReference type="EMBL" id="JAAALK010000282">
    <property type="protein sequence ID" value="KAG8081389.1"/>
    <property type="molecule type" value="Genomic_DNA"/>
</dbReference>
<proteinExistence type="predicted"/>
<evidence type="ECO:0000313" key="3">
    <source>
        <dbReference type="Proteomes" id="UP000729402"/>
    </source>
</evidence>
<protein>
    <submittedName>
        <fullName evidence="2">Uncharacterized protein</fullName>
    </submittedName>
</protein>
<evidence type="ECO:0000313" key="2">
    <source>
        <dbReference type="EMBL" id="KAG8081389.1"/>
    </source>
</evidence>
<reference evidence="2" key="1">
    <citation type="journal article" date="2021" name="bioRxiv">
        <title>Whole Genome Assembly and Annotation of Northern Wild Rice, Zizania palustris L., Supports a Whole Genome Duplication in the Zizania Genus.</title>
        <authorList>
            <person name="Haas M."/>
            <person name="Kono T."/>
            <person name="Macchietto M."/>
            <person name="Millas R."/>
            <person name="McGilp L."/>
            <person name="Shao M."/>
            <person name="Duquette J."/>
            <person name="Hirsch C.N."/>
            <person name="Kimball J."/>
        </authorList>
    </citation>
    <scope>NUCLEOTIDE SEQUENCE</scope>
    <source>
        <tissue evidence="2">Fresh leaf tissue</tissue>
    </source>
</reference>
<name>A0A8J5T732_ZIZPA</name>
<sequence length="93" mass="10347">MGAIVVAEAALVSDMEWVIWELMATGMNHMQLKSTSLGKANLRDSLCMPMPTSPYPRGSIPTFPPRPNPLLNVVGDQDHKEDRDECYGFEIQV</sequence>
<dbReference type="AlphaFoldDB" id="A0A8J5T732"/>
<evidence type="ECO:0000256" key="1">
    <source>
        <dbReference type="SAM" id="MobiDB-lite"/>
    </source>
</evidence>